<sequence length="97" mass="11368">MTNWQCTPLFSQYMKLTSNDKFRSVEHRVVVGRVGARVSVACLFYPSRNNRYKPYEPIKELLSDQQPIYRATHVDEFMSYFRSKGLDGNSTLAHFKL</sequence>
<protein>
    <recommendedName>
        <fullName evidence="3">Isopenicillin N synthase-like Fe(2+) 2OG dioxygenase domain-containing protein</fullName>
    </recommendedName>
</protein>
<comment type="caution">
    <text evidence="1">The sequence shown here is derived from an EMBL/GenBank/DDBJ whole genome shotgun (WGS) entry which is preliminary data.</text>
</comment>
<proteinExistence type="predicted"/>
<dbReference type="Gene3D" id="2.60.120.330">
    <property type="entry name" value="B-lactam Antibiotic, Isopenicillin N Synthase, Chain"/>
    <property type="match status" value="1"/>
</dbReference>
<dbReference type="EMBL" id="JANJYI010000005">
    <property type="protein sequence ID" value="KAK2648652.1"/>
    <property type="molecule type" value="Genomic_DNA"/>
</dbReference>
<dbReference type="InterPro" id="IPR027443">
    <property type="entry name" value="IPNS-like_sf"/>
</dbReference>
<evidence type="ECO:0000313" key="2">
    <source>
        <dbReference type="Proteomes" id="UP001280121"/>
    </source>
</evidence>
<evidence type="ECO:0008006" key="3">
    <source>
        <dbReference type="Google" id="ProtNLM"/>
    </source>
</evidence>
<reference evidence="1" key="1">
    <citation type="journal article" date="2023" name="Plant J.">
        <title>Genome sequences and population genomics provide insights into the demographic history, inbreeding, and mutation load of two 'living fossil' tree species of Dipteronia.</title>
        <authorList>
            <person name="Feng Y."/>
            <person name="Comes H.P."/>
            <person name="Chen J."/>
            <person name="Zhu S."/>
            <person name="Lu R."/>
            <person name="Zhang X."/>
            <person name="Li P."/>
            <person name="Qiu J."/>
            <person name="Olsen K.M."/>
            <person name="Qiu Y."/>
        </authorList>
    </citation>
    <scope>NUCLEOTIDE SEQUENCE</scope>
    <source>
        <strain evidence="1">KIB01</strain>
    </source>
</reference>
<evidence type="ECO:0000313" key="1">
    <source>
        <dbReference type="EMBL" id="KAK2648652.1"/>
    </source>
</evidence>
<accession>A0AAD9U6B7</accession>
<keyword evidence="2" id="KW-1185">Reference proteome</keyword>
<dbReference type="AlphaFoldDB" id="A0AAD9U6B7"/>
<dbReference type="Proteomes" id="UP001280121">
    <property type="component" value="Unassembled WGS sequence"/>
</dbReference>
<dbReference type="SUPFAM" id="SSF51197">
    <property type="entry name" value="Clavaminate synthase-like"/>
    <property type="match status" value="1"/>
</dbReference>
<gene>
    <name evidence="1" type="ORF">Ddye_016141</name>
</gene>
<name>A0AAD9U6B7_9ROSI</name>
<organism evidence="1 2">
    <name type="scientific">Dipteronia dyeriana</name>
    <dbReference type="NCBI Taxonomy" id="168575"/>
    <lineage>
        <taxon>Eukaryota</taxon>
        <taxon>Viridiplantae</taxon>
        <taxon>Streptophyta</taxon>
        <taxon>Embryophyta</taxon>
        <taxon>Tracheophyta</taxon>
        <taxon>Spermatophyta</taxon>
        <taxon>Magnoliopsida</taxon>
        <taxon>eudicotyledons</taxon>
        <taxon>Gunneridae</taxon>
        <taxon>Pentapetalae</taxon>
        <taxon>rosids</taxon>
        <taxon>malvids</taxon>
        <taxon>Sapindales</taxon>
        <taxon>Sapindaceae</taxon>
        <taxon>Hippocastanoideae</taxon>
        <taxon>Acereae</taxon>
        <taxon>Dipteronia</taxon>
    </lineage>
</organism>